<keyword evidence="3" id="KW-1185">Reference proteome</keyword>
<comment type="caution">
    <text evidence="2">The sequence shown here is derived from an EMBL/GenBank/DDBJ whole genome shotgun (WGS) entry which is preliminary data.</text>
</comment>
<feature type="coiled-coil region" evidence="1">
    <location>
        <begin position="42"/>
        <end position="69"/>
    </location>
</feature>
<name>A0A1Q9DV32_SYMMI</name>
<dbReference type="AlphaFoldDB" id="A0A1Q9DV32"/>
<reference evidence="2 3" key="1">
    <citation type="submission" date="2016-02" db="EMBL/GenBank/DDBJ databases">
        <title>Genome analysis of coral dinoflagellate symbionts highlights evolutionary adaptations to a symbiotic lifestyle.</title>
        <authorList>
            <person name="Aranda M."/>
            <person name="Li Y."/>
            <person name="Liew Y.J."/>
            <person name="Baumgarten S."/>
            <person name="Simakov O."/>
            <person name="Wilson M."/>
            <person name="Piel J."/>
            <person name="Ashoor H."/>
            <person name="Bougouffa S."/>
            <person name="Bajic V.B."/>
            <person name="Ryu T."/>
            <person name="Ravasi T."/>
            <person name="Bayer T."/>
            <person name="Micklem G."/>
            <person name="Kim H."/>
            <person name="Bhak J."/>
            <person name="Lajeunesse T.C."/>
            <person name="Voolstra C.R."/>
        </authorList>
    </citation>
    <scope>NUCLEOTIDE SEQUENCE [LARGE SCALE GENOMIC DNA]</scope>
    <source>
        <strain evidence="2 3">CCMP2467</strain>
    </source>
</reference>
<dbReference type="Proteomes" id="UP000186817">
    <property type="component" value="Unassembled WGS sequence"/>
</dbReference>
<organism evidence="2 3">
    <name type="scientific">Symbiodinium microadriaticum</name>
    <name type="common">Dinoflagellate</name>
    <name type="synonym">Zooxanthella microadriatica</name>
    <dbReference type="NCBI Taxonomy" id="2951"/>
    <lineage>
        <taxon>Eukaryota</taxon>
        <taxon>Sar</taxon>
        <taxon>Alveolata</taxon>
        <taxon>Dinophyceae</taxon>
        <taxon>Suessiales</taxon>
        <taxon>Symbiodiniaceae</taxon>
        <taxon>Symbiodinium</taxon>
    </lineage>
</organism>
<evidence type="ECO:0000256" key="1">
    <source>
        <dbReference type="SAM" id="Coils"/>
    </source>
</evidence>
<proteinExistence type="predicted"/>
<keyword evidence="1" id="KW-0175">Coiled coil</keyword>
<evidence type="ECO:0000313" key="3">
    <source>
        <dbReference type="Proteomes" id="UP000186817"/>
    </source>
</evidence>
<sequence>MSVRWSLQTERLKPSAQSGPTALLLREIQTEESETPAGAYARRQLFSLLLELQEQIKQELERSTAAEQRVVP</sequence>
<accession>A0A1Q9DV32</accession>
<protein>
    <submittedName>
        <fullName evidence="2">Uncharacterized protein</fullName>
    </submittedName>
</protein>
<gene>
    <name evidence="2" type="ORF">AK812_SmicGene18461</name>
</gene>
<dbReference type="EMBL" id="LSRX01000377">
    <property type="protein sequence ID" value="OLP99026.1"/>
    <property type="molecule type" value="Genomic_DNA"/>
</dbReference>
<evidence type="ECO:0000313" key="2">
    <source>
        <dbReference type="EMBL" id="OLP99026.1"/>
    </source>
</evidence>